<dbReference type="SUPFAM" id="SSF51695">
    <property type="entry name" value="PLC-like phosphodiesterases"/>
    <property type="match status" value="1"/>
</dbReference>
<keyword evidence="3" id="KW-1185">Reference proteome</keyword>
<dbReference type="Gene3D" id="3.20.20.190">
    <property type="entry name" value="Phosphatidylinositol (PI) phosphodiesterase"/>
    <property type="match status" value="1"/>
</dbReference>
<name>K6V4X0_9MICO</name>
<evidence type="ECO:0000313" key="2">
    <source>
        <dbReference type="EMBL" id="GAB77228.1"/>
    </source>
</evidence>
<comment type="caution">
    <text evidence="2">The sequence shown here is derived from an EMBL/GenBank/DDBJ whole genome shotgun (WGS) entry which is preliminary data.</text>
</comment>
<dbReference type="EMBL" id="BAGZ01000005">
    <property type="protein sequence ID" value="GAB77228.1"/>
    <property type="molecule type" value="Genomic_DNA"/>
</dbReference>
<dbReference type="PROSITE" id="PS51704">
    <property type="entry name" value="GP_PDE"/>
    <property type="match status" value="1"/>
</dbReference>
<dbReference type="OrthoDB" id="9758957at2"/>
<dbReference type="Pfam" id="PF03009">
    <property type="entry name" value="GDPD"/>
    <property type="match status" value="1"/>
</dbReference>
<dbReference type="InterPro" id="IPR017946">
    <property type="entry name" value="PLC-like_Pdiesterase_TIM-brl"/>
</dbReference>
<dbReference type="eggNOG" id="COG0584">
    <property type="taxonomic scope" value="Bacteria"/>
</dbReference>
<dbReference type="AlphaFoldDB" id="K6V4X0"/>
<dbReference type="GO" id="GO:0008081">
    <property type="term" value="F:phosphoric diester hydrolase activity"/>
    <property type="evidence" value="ECO:0007669"/>
    <property type="project" value="InterPro"/>
</dbReference>
<dbReference type="PANTHER" id="PTHR46211">
    <property type="entry name" value="GLYCEROPHOSPHORYL DIESTER PHOSPHODIESTERASE"/>
    <property type="match status" value="1"/>
</dbReference>
<accession>K6V4X0</accession>
<dbReference type="GO" id="GO:0006629">
    <property type="term" value="P:lipid metabolic process"/>
    <property type="evidence" value="ECO:0007669"/>
    <property type="project" value="InterPro"/>
</dbReference>
<evidence type="ECO:0000313" key="3">
    <source>
        <dbReference type="Proteomes" id="UP000008495"/>
    </source>
</evidence>
<sequence length="297" mass="33395">MAVRGPWHRGHFDIQAHAGAQGYYVGNTWSAFEDAVHCGSMNMELDVRVTKDGVPVVWHDMEITPREIQAWDQRLYGRRIDELTFDQLQQVEVGGVLDARFPRQRRGRYLRMLGLADLFNRLSRLSPEIWFTVEIKLESFDPLQAARRRAIVDAVLEAVDAARVRERVTMHSFDWECLRLITNLAPDLPRSALVAHGETWLPGSIHVGENTYDLNGGDAALAAYRLGAHAIAPRLRDEDGRIVVDRALIDRAHALGLAVVPWTVDVPGEQTALIRAGVDGIVTNYPEQLRGVTIEPR</sequence>
<dbReference type="Proteomes" id="UP000008495">
    <property type="component" value="Unassembled WGS sequence"/>
</dbReference>
<reference evidence="2 3" key="1">
    <citation type="submission" date="2012-08" db="EMBL/GenBank/DDBJ databases">
        <title>Whole genome shotgun sequence of Austwickia chelonae NBRC 105200.</title>
        <authorList>
            <person name="Yoshida I."/>
            <person name="Hosoyama A."/>
            <person name="Tsuchikane K."/>
            <person name="Katsumata H."/>
            <person name="Ando Y."/>
            <person name="Ohji S."/>
            <person name="Hamada M."/>
            <person name="Tamura T."/>
            <person name="Yamazoe A."/>
            <person name="Yamazaki S."/>
            <person name="Fujita N."/>
        </authorList>
    </citation>
    <scope>NUCLEOTIDE SEQUENCE [LARGE SCALE GENOMIC DNA]</scope>
    <source>
        <strain evidence="2 3">NBRC 105200</strain>
    </source>
</reference>
<evidence type="ECO:0000259" key="1">
    <source>
        <dbReference type="PROSITE" id="PS51704"/>
    </source>
</evidence>
<dbReference type="STRING" id="100225.SAMN05421595_1043"/>
<dbReference type="PANTHER" id="PTHR46211:SF14">
    <property type="entry name" value="GLYCEROPHOSPHODIESTER PHOSPHODIESTERASE"/>
    <property type="match status" value="1"/>
</dbReference>
<feature type="domain" description="GP-PDE" evidence="1">
    <location>
        <begin position="12"/>
        <end position="293"/>
    </location>
</feature>
<gene>
    <name evidence="2" type="ORF">AUCHE_05_01330</name>
</gene>
<dbReference type="InterPro" id="IPR030395">
    <property type="entry name" value="GP_PDE_dom"/>
</dbReference>
<organism evidence="2 3">
    <name type="scientific">Austwickia chelonae NBRC 105200</name>
    <dbReference type="NCBI Taxonomy" id="1184607"/>
    <lineage>
        <taxon>Bacteria</taxon>
        <taxon>Bacillati</taxon>
        <taxon>Actinomycetota</taxon>
        <taxon>Actinomycetes</taxon>
        <taxon>Micrococcales</taxon>
        <taxon>Dermatophilaceae</taxon>
        <taxon>Austwickia</taxon>
    </lineage>
</organism>
<dbReference type="RefSeq" id="WP_006501980.1">
    <property type="nucleotide sequence ID" value="NZ_BAGZ01000005.1"/>
</dbReference>
<protein>
    <submittedName>
        <fullName evidence="2">Putative glycerophosphoryl diester phosphodiesterase</fullName>
    </submittedName>
</protein>
<proteinExistence type="predicted"/>